<name>A0A9P5YZI4_9AGAR</name>
<dbReference type="InterPro" id="IPR036396">
    <property type="entry name" value="Cyt_P450_sf"/>
</dbReference>
<dbReference type="PROSITE" id="PS00086">
    <property type="entry name" value="CYTOCHROME_P450"/>
    <property type="match status" value="1"/>
</dbReference>
<evidence type="ECO:0000256" key="14">
    <source>
        <dbReference type="RuleBase" id="RU000461"/>
    </source>
</evidence>
<keyword evidence="17" id="KW-1185">Reference proteome</keyword>
<evidence type="ECO:0000313" key="17">
    <source>
        <dbReference type="Proteomes" id="UP000807469"/>
    </source>
</evidence>
<keyword evidence="11 14" id="KW-0503">Monooxygenase</keyword>
<dbReference type="EMBL" id="MU155234">
    <property type="protein sequence ID" value="KAF9478457.1"/>
    <property type="molecule type" value="Genomic_DNA"/>
</dbReference>
<dbReference type="AlphaFoldDB" id="A0A9P5YZI4"/>
<keyword evidence="7 13" id="KW-0479">Metal-binding</keyword>
<evidence type="ECO:0000256" key="13">
    <source>
        <dbReference type="PIRSR" id="PIRSR602401-1"/>
    </source>
</evidence>
<dbReference type="CDD" id="cd11069">
    <property type="entry name" value="CYP_FUM15-like"/>
    <property type="match status" value="1"/>
</dbReference>
<evidence type="ECO:0000256" key="4">
    <source>
        <dbReference type="ARBA" id="ARBA00010617"/>
    </source>
</evidence>
<dbReference type="Gene3D" id="1.10.630.10">
    <property type="entry name" value="Cytochrome P450"/>
    <property type="match status" value="1"/>
</dbReference>
<evidence type="ECO:0000256" key="8">
    <source>
        <dbReference type="ARBA" id="ARBA00022989"/>
    </source>
</evidence>
<keyword evidence="12 15" id="KW-0472">Membrane</keyword>
<evidence type="ECO:0000256" key="1">
    <source>
        <dbReference type="ARBA" id="ARBA00001971"/>
    </source>
</evidence>
<dbReference type="OrthoDB" id="1470350at2759"/>
<evidence type="ECO:0000313" key="16">
    <source>
        <dbReference type="EMBL" id="KAF9478457.1"/>
    </source>
</evidence>
<dbReference type="GO" id="GO:0020037">
    <property type="term" value="F:heme binding"/>
    <property type="evidence" value="ECO:0007669"/>
    <property type="project" value="InterPro"/>
</dbReference>
<comment type="similarity">
    <text evidence="4 14">Belongs to the cytochrome P450 family.</text>
</comment>
<dbReference type="PANTHER" id="PTHR24305">
    <property type="entry name" value="CYTOCHROME P450"/>
    <property type="match status" value="1"/>
</dbReference>
<dbReference type="Pfam" id="PF00067">
    <property type="entry name" value="p450"/>
    <property type="match status" value="1"/>
</dbReference>
<dbReference type="Proteomes" id="UP000807469">
    <property type="component" value="Unassembled WGS sequence"/>
</dbReference>
<evidence type="ECO:0000256" key="15">
    <source>
        <dbReference type="SAM" id="Phobius"/>
    </source>
</evidence>
<keyword evidence="8 15" id="KW-1133">Transmembrane helix</keyword>
<dbReference type="PRINTS" id="PR00463">
    <property type="entry name" value="EP450I"/>
</dbReference>
<protein>
    <submittedName>
        <fullName evidence="16">Cytochrome P450</fullName>
    </submittedName>
</protein>
<comment type="subcellular location">
    <subcellularLocation>
        <location evidence="2">Membrane</location>
    </subcellularLocation>
</comment>
<evidence type="ECO:0000256" key="10">
    <source>
        <dbReference type="ARBA" id="ARBA00023004"/>
    </source>
</evidence>
<dbReference type="InterPro" id="IPR002401">
    <property type="entry name" value="Cyt_P450_E_grp-I"/>
</dbReference>
<comment type="caution">
    <text evidence="16">The sequence shown here is derived from an EMBL/GenBank/DDBJ whole genome shotgun (WGS) entry which is preliminary data.</text>
</comment>
<dbReference type="GO" id="GO:0005506">
    <property type="term" value="F:iron ion binding"/>
    <property type="evidence" value="ECO:0007669"/>
    <property type="project" value="InterPro"/>
</dbReference>
<proteinExistence type="inferred from homology"/>
<evidence type="ECO:0000256" key="6">
    <source>
        <dbReference type="ARBA" id="ARBA00022692"/>
    </source>
</evidence>
<dbReference type="GO" id="GO:0016020">
    <property type="term" value="C:membrane"/>
    <property type="evidence" value="ECO:0007669"/>
    <property type="project" value="UniProtKB-SubCell"/>
</dbReference>
<keyword evidence="5 13" id="KW-0349">Heme</keyword>
<keyword evidence="10 13" id="KW-0408">Iron</keyword>
<keyword evidence="6 15" id="KW-0812">Transmembrane</keyword>
<dbReference type="GO" id="GO:0004497">
    <property type="term" value="F:monooxygenase activity"/>
    <property type="evidence" value="ECO:0007669"/>
    <property type="project" value="UniProtKB-KW"/>
</dbReference>
<evidence type="ECO:0000256" key="12">
    <source>
        <dbReference type="ARBA" id="ARBA00023136"/>
    </source>
</evidence>
<comment type="cofactor">
    <cofactor evidence="1 13">
        <name>heme</name>
        <dbReference type="ChEBI" id="CHEBI:30413"/>
    </cofactor>
</comment>
<evidence type="ECO:0000256" key="3">
    <source>
        <dbReference type="ARBA" id="ARBA00004721"/>
    </source>
</evidence>
<accession>A0A9P5YZI4</accession>
<dbReference type="InterPro" id="IPR001128">
    <property type="entry name" value="Cyt_P450"/>
</dbReference>
<evidence type="ECO:0000256" key="2">
    <source>
        <dbReference type="ARBA" id="ARBA00004370"/>
    </source>
</evidence>
<reference evidence="16" key="1">
    <citation type="submission" date="2020-11" db="EMBL/GenBank/DDBJ databases">
        <authorList>
            <consortium name="DOE Joint Genome Institute"/>
            <person name="Ahrendt S."/>
            <person name="Riley R."/>
            <person name="Andreopoulos W."/>
            <person name="Labutti K."/>
            <person name="Pangilinan J."/>
            <person name="Ruiz-Duenas F.J."/>
            <person name="Barrasa J.M."/>
            <person name="Sanchez-Garcia M."/>
            <person name="Camarero S."/>
            <person name="Miyauchi S."/>
            <person name="Serrano A."/>
            <person name="Linde D."/>
            <person name="Babiker R."/>
            <person name="Drula E."/>
            <person name="Ayuso-Fernandez I."/>
            <person name="Pacheco R."/>
            <person name="Padilla G."/>
            <person name="Ferreira P."/>
            <person name="Barriuso J."/>
            <person name="Kellner H."/>
            <person name="Castanera R."/>
            <person name="Alfaro M."/>
            <person name="Ramirez L."/>
            <person name="Pisabarro A.G."/>
            <person name="Kuo A."/>
            <person name="Tritt A."/>
            <person name="Lipzen A."/>
            <person name="He G."/>
            <person name="Yan M."/>
            <person name="Ng V."/>
            <person name="Cullen D."/>
            <person name="Martin F."/>
            <person name="Rosso M.-N."/>
            <person name="Henrissat B."/>
            <person name="Hibbett D."/>
            <person name="Martinez A.T."/>
            <person name="Grigoriev I.V."/>
        </authorList>
    </citation>
    <scope>NUCLEOTIDE SEQUENCE</scope>
    <source>
        <strain evidence="16">CIRM-BRFM 674</strain>
    </source>
</reference>
<dbReference type="SUPFAM" id="SSF48264">
    <property type="entry name" value="Cytochrome P450"/>
    <property type="match status" value="1"/>
</dbReference>
<keyword evidence="9 14" id="KW-0560">Oxidoreductase</keyword>
<sequence>MNATASAAPQLLIFINLVDWIYAPLYLCFSLAALWVLITAVNTFISIVGDKTTALNGPPNLSLFFGLYRHINESEDPGLVYEGWAKEYGPAFKVAGGFGSSRILICDPRANAHFYSKETFGYVQTKLSRVFIENLFGRGLLWAEGESHRRQRKALSPAFSNAAIRKLTLVFYDAAYKMKVNWDTTLEAGSGSAIIDVQTWMNHISLDAIGIAGFGHDFHALDGKESAVVDVFDSFASGDTSLLSHFVFLMGPVLPILQKLPTKQNLTFRKLRATMRSIADELLERNRREKAGKGGVSEEKSIIGLLIKAEMSTSSLIMSQEEILAQNVLLLAGYETTSISLTWALIELCRKPEKQQKLREELAQFIGSDPSFDQLSTGLPYLDAITQEVLRLHPPVHETTRVATEDDIMPFAAPIITTSGERRSSLIIGKGTVITSPIRYMNRAEAFWGPNAKDFEPERWLDGGDIAKAKEIQGHRHILTFSDGPRTCLGKSFALAEFKAVLSVLIRNYSFELPDGPDTKIEKHPSILPRPKVAGQVGPNAPMRVKRLE</sequence>
<comment type="pathway">
    <text evidence="3">Secondary metabolite biosynthesis; terpenoid biosynthesis.</text>
</comment>
<feature type="binding site" description="axial binding residue" evidence="13">
    <location>
        <position position="488"/>
    </location>
    <ligand>
        <name>heme</name>
        <dbReference type="ChEBI" id="CHEBI:30413"/>
    </ligand>
    <ligandPart>
        <name>Fe</name>
        <dbReference type="ChEBI" id="CHEBI:18248"/>
    </ligandPart>
</feature>
<gene>
    <name evidence="16" type="ORF">BDN70DRAFT_45207</name>
</gene>
<dbReference type="InterPro" id="IPR017972">
    <property type="entry name" value="Cyt_P450_CS"/>
</dbReference>
<feature type="transmembrane region" description="Helical" evidence="15">
    <location>
        <begin position="20"/>
        <end position="45"/>
    </location>
</feature>
<dbReference type="InterPro" id="IPR050121">
    <property type="entry name" value="Cytochrome_P450_monoxygenase"/>
</dbReference>
<dbReference type="GO" id="GO:0016705">
    <property type="term" value="F:oxidoreductase activity, acting on paired donors, with incorporation or reduction of molecular oxygen"/>
    <property type="evidence" value="ECO:0007669"/>
    <property type="project" value="InterPro"/>
</dbReference>
<evidence type="ECO:0000256" key="11">
    <source>
        <dbReference type="ARBA" id="ARBA00023033"/>
    </source>
</evidence>
<evidence type="ECO:0000256" key="9">
    <source>
        <dbReference type="ARBA" id="ARBA00023002"/>
    </source>
</evidence>
<organism evidence="16 17">
    <name type="scientific">Pholiota conissans</name>
    <dbReference type="NCBI Taxonomy" id="109636"/>
    <lineage>
        <taxon>Eukaryota</taxon>
        <taxon>Fungi</taxon>
        <taxon>Dikarya</taxon>
        <taxon>Basidiomycota</taxon>
        <taxon>Agaricomycotina</taxon>
        <taxon>Agaricomycetes</taxon>
        <taxon>Agaricomycetidae</taxon>
        <taxon>Agaricales</taxon>
        <taxon>Agaricineae</taxon>
        <taxon>Strophariaceae</taxon>
        <taxon>Pholiota</taxon>
    </lineage>
</organism>
<dbReference type="PANTHER" id="PTHR24305:SF166">
    <property type="entry name" value="CYTOCHROME P450 12A4, MITOCHONDRIAL-RELATED"/>
    <property type="match status" value="1"/>
</dbReference>
<dbReference type="PRINTS" id="PR00385">
    <property type="entry name" value="P450"/>
</dbReference>
<evidence type="ECO:0000256" key="5">
    <source>
        <dbReference type="ARBA" id="ARBA00022617"/>
    </source>
</evidence>
<evidence type="ECO:0000256" key="7">
    <source>
        <dbReference type="ARBA" id="ARBA00022723"/>
    </source>
</evidence>